<dbReference type="EMBL" id="CP016545">
    <property type="protein sequence ID" value="ANU07552.1"/>
    <property type="molecule type" value="Genomic_DNA"/>
</dbReference>
<dbReference type="Pfam" id="PF05226">
    <property type="entry name" value="CHASE2"/>
    <property type="match status" value="1"/>
</dbReference>
<feature type="transmembrane region" description="Helical" evidence="1">
    <location>
        <begin position="307"/>
        <end position="325"/>
    </location>
</feature>
<evidence type="ECO:0000313" key="3">
    <source>
        <dbReference type="EMBL" id="ANU07552.1"/>
    </source>
</evidence>
<dbReference type="RefSeq" id="WP_067786863.1">
    <property type="nucleotide sequence ID" value="NZ_CP016545.1"/>
</dbReference>
<dbReference type="InterPro" id="IPR043128">
    <property type="entry name" value="Rev_trsase/Diguanyl_cyclase"/>
</dbReference>
<keyword evidence="1" id="KW-0812">Transmembrane</keyword>
<dbReference type="PANTHER" id="PTHR46663:SF2">
    <property type="entry name" value="GGDEF DOMAIN-CONTAINING PROTEIN"/>
    <property type="match status" value="1"/>
</dbReference>
<dbReference type="AlphaFoldDB" id="A0A1C7D863"/>
<dbReference type="EC" id="2.7.7.65" evidence="3"/>
<sequence>MSLTAAPGAGAVGCAVSRIAHAIARIREWHRPILAALVLCVIVIAVRPAEQVDSRFSDQLLASQAVQPDADLAIVEITAEDTRRFGGQPVPRAAMAALVNGLADAGVDRAYLDFNLGEAISAGPDEALANALARFDKDRIALASGVTPEHLPAPVFQKHATVLDSRIAQAPDGWYRAVGQSGGARGANPSAWLANGSTTPQAAGLDLRVAHWQFPRASMSDVIDGKADLKGKTVVVTFSRSFAPTRTFLPIAGESDRAAVFLLGAQSQRNGYDTVLQRGERANIALQLFAILIGFVTGLVASSGRKLLLLMGAIMFFVLATNASIAASIGAPAQPSTALFCFLVMVNVTLVQRLRIVPMIANFLKGDLSPDEALAWRALEPQERPAMLFGANGQIKRMNAAARDRTDLPHGEIAQACFPRMGERGQSIALQLADGSPASFALDWPYPNVPVVVLEDRTATDAMTRQLQRQLEVDEMTGCLNRRGFDNALSAARNTGRNYAVFFIDMNGFKAINDTYGHDAGDELLVATAARLQALSRSDDHCARLGGDEFAMIVMGTVDADTAQRLRSRIEQEIAVPVKLRASAATVMPSAAVGFAMSSFAGEDPAAVLRRADQDMYQQKGQGRAAPRAA</sequence>
<dbReference type="SUPFAM" id="SSF55073">
    <property type="entry name" value="Nucleotide cyclase"/>
    <property type="match status" value="1"/>
</dbReference>
<accession>A0A1C7D863</accession>
<keyword evidence="3" id="KW-0808">Transferase</keyword>
<feature type="domain" description="GGDEF" evidence="2">
    <location>
        <begin position="497"/>
        <end position="630"/>
    </location>
</feature>
<reference evidence="3 4" key="1">
    <citation type="submission" date="2016-07" db="EMBL/GenBank/DDBJ databases">
        <title>Complete genome sequence of Altererythrobacter namhicola JCM 16345T, containing esterase-encoding genes.</title>
        <authorList>
            <person name="Cheng H."/>
            <person name="Wu Y.-H."/>
            <person name="Jian S.-L."/>
            <person name="Huo Y.-Y."/>
            <person name="Wang C.-S."/>
            <person name="Xu X.-W."/>
        </authorList>
    </citation>
    <scope>NUCLEOTIDE SEQUENCE [LARGE SCALE GENOMIC DNA]</scope>
    <source>
        <strain evidence="3 4">JCM 16345</strain>
    </source>
</reference>
<dbReference type="InterPro" id="IPR007890">
    <property type="entry name" value="CHASE2"/>
</dbReference>
<dbReference type="CDD" id="cd01949">
    <property type="entry name" value="GGDEF"/>
    <property type="match status" value="1"/>
</dbReference>
<dbReference type="Proteomes" id="UP000092698">
    <property type="component" value="Chromosome"/>
</dbReference>
<dbReference type="InterPro" id="IPR029787">
    <property type="entry name" value="Nucleotide_cyclase"/>
</dbReference>
<protein>
    <submittedName>
        <fullName evidence="3">Putative diguanylate cyclase YeaP</fullName>
        <ecNumber evidence="3">2.7.7.65</ecNumber>
    </submittedName>
</protein>
<name>A0A1C7D863_9SPHN</name>
<organism evidence="3 4">
    <name type="scientific">Paraurantiacibacter namhicola</name>
    <dbReference type="NCBI Taxonomy" id="645517"/>
    <lineage>
        <taxon>Bacteria</taxon>
        <taxon>Pseudomonadati</taxon>
        <taxon>Pseudomonadota</taxon>
        <taxon>Alphaproteobacteria</taxon>
        <taxon>Sphingomonadales</taxon>
        <taxon>Erythrobacteraceae</taxon>
        <taxon>Paraurantiacibacter</taxon>
    </lineage>
</organism>
<dbReference type="SMART" id="SM00267">
    <property type="entry name" value="GGDEF"/>
    <property type="match status" value="1"/>
</dbReference>
<dbReference type="PANTHER" id="PTHR46663">
    <property type="entry name" value="DIGUANYLATE CYCLASE DGCT-RELATED"/>
    <property type="match status" value="1"/>
</dbReference>
<evidence type="ECO:0000256" key="1">
    <source>
        <dbReference type="SAM" id="Phobius"/>
    </source>
</evidence>
<dbReference type="Gene3D" id="3.30.70.270">
    <property type="match status" value="1"/>
</dbReference>
<dbReference type="GO" id="GO:0052621">
    <property type="term" value="F:diguanylate cyclase activity"/>
    <property type="evidence" value="ECO:0007669"/>
    <property type="project" value="UniProtKB-EC"/>
</dbReference>
<evidence type="ECO:0000313" key="4">
    <source>
        <dbReference type="Proteomes" id="UP000092698"/>
    </source>
</evidence>
<dbReference type="PROSITE" id="PS50887">
    <property type="entry name" value="GGDEF"/>
    <property type="match status" value="1"/>
</dbReference>
<gene>
    <name evidence="3" type="primary">yeaP</name>
    <name evidence="3" type="ORF">A6F65_01245</name>
</gene>
<keyword evidence="3" id="KW-0548">Nucleotidyltransferase</keyword>
<keyword evidence="4" id="KW-1185">Reference proteome</keyword>
<keyword evidence="1" id="KW-1133">Transmembrane helix</keyword>
<dbReference type="KEGG" id="anh:A6F65_01245"/>
<dbReference type="SMART" id="SM01080">
    <property type="entry name" value="CHASE2"/>
    <property type="match status" value="1"/>
</dbReference>
<dbReference type="Pfam" id="PF00990">
    <property type="entry name" value="GGDEF"/>
    <property type="match status" value="1"/>
</dbReference>
<dbReference type="STRING" id="645517.A6F65_01245"/>
<dbReference type="NCBIfam" id="TIGR00254">
    <property type="entry name" value="GGDEF"/>
    <property type="match status" value="1"/>
</dbReference>
<feature type="transmembrane region" description="Helical" evidence="1">
    <location>
        <begin position="284"/>
        <end position="301"/>
    </location>
</feature>
<dbReference type="InterPro" id="IPR052163">
    <property type="entry name" value="DGC-Regulatory_Protein"/>
</dbReference>
<evidence type="ECO:0000259" key="2">
    <source>
        <dbReference type="PROSITE" id="PS50887"/>
    </source>
</evidence>
<keyword evidence="1" id="KW-0472">Membrane</keyword>
<dbReference type="InterPro" id="IPR000160">
    <property type="entry name" value="GGDEF_dom"/>
</dbReference>
<proteinExistence type="predicted"/>